<keyword evidence="6" id="KW-1185">Reference proteome</keyword>
<dbReference type="GO" id="GO:0016787">
    <property type="term" value="F:hydrolase activity"/>
    <property type="evidence" value="ECO:0007669"/>
    <property type="project" value="UniProtKB-KW"/>
</dbReference>
<reference evidence="4 6" key="2">
    <citation type="submission" date="2019-03" db="EMBL/GenBank/DDBJ databases">
        <title>Genomic Encyclopedia of Type Strains, Phase IV (KMG-IV): sequencing the most valuable type-strain genomes for metagenomic binning, comparative biology and taxonomic classification.</title>
        <authorList>
            <person name="Goeker M."/>
        </authorList>
    </citation>
    <scope>NUCLEOTIDE SEQUENCE [LARGE SCALE GENOMIC DNA]</scope>
    <source>
        <strain evidence="4 6">DSM 20580</strain>
    </source>
</reference>
<evidence type="ECO:0000313" key="4">
    <source>
        <dbReference type="EMBL" id="TDR35740.1"/>
    </source>
</evidence>
<keyword evidence="1" id="KW-1133">Transmembrane helix</keyword>
<dbReference type="EMBL" id="SNZG01000029">
    <property type="protein sequence ID" value="TDR35740.1"/>
    <property type="molecule type" value="Genomic_DNA"/>
</dbReference>
<dbReference type="InterPro" id="IPR029052">
    <property type="entry name" value="Metallo-depent_PP-like"/>
</dbReference>
<feature type="domain" description="Calcineurin-like phosphoesterase" evidence="2">
    <location>
        <begin position="140"/>
        <end position="301"/>
    </location>
</feature>
<keyword evidence="1" id="KW-0472">Membrane</keyword>
<feature type="transmembrane region" description="Helical" evidence="1">
    <location>
        <begin position="6"/>
        <end position="28"/>
    </location>
</feature>
<dbReference type="Gene3D" id="3.60.21.10">
    <property type="match status" value="1"/>
</dbReference>
<comment type="caution">
    <text evidence="3">The sequence shown here is derived from an EMBL/GenBank/DDBJ whole genome shotgun (WGS) entry which is preliminary data.</text>
</comment>
<feature type="transmembrane region" description="Helical" evidence="1">
    <location>
        <begin position="99"/>
        <end position="120"/>
    </location>
</feature>
<evidence type="ECO:0000259" key="2">
    <source>
        <dbReference type="Pfam" id="PF00149"/>
    </source>
</evidence>
<dbReference type="RefSeq" id="WP_109350298.1">
    <property type="nucleotide sequence ID" value="NZ_BJUE01000025.1"/>
</dbReference>
<dbReference type="EC" id="3.1.-.-" evidence="3"/>
<dbReference type="EMBL" id="UGNP01000001">
    <property type="protein sequence ID" value="STX09931.1"/>
    <property type="molecule type" value="Genomic_DNA"/>
</dbReference>
<feature type="transmembrane region" description="Helical" evidence="1">
    <location>
        <begin position="40"/>
        <end position="59"/>
    </location>
</feature>
<dbReference type="PANTHER" id="PTHR31302">
    <property type="entry name" value="TRANSMEMBRANE PROTEIN WITH METALLOPHOSPHOESTERASE DOMAIN-RELATED"/>
    <property type="match status" value="1"/>
</dbReference>
<keyword evidence="1" id="KW-0812">Transmembrane</keyword>
<sequence length="359" mass="41293">MSIKFILIFIVILSIYGAANYYIARNLLALLNKPKRVTKLIFWVMYILLALSPVLTRLIELDFLKIVSDYWFYIFMYGLMLTIISQIVYVILRKKYKQWIGISAIAALILLGFVGHHYAYTPVVKSFEMNRPEVSKLDHLKIVVASDTHLGLLSNKKHLEKFVALANKEKPDLVILAGDVVDDSPKWFNEQKMNETMKKLKTTYGVYAVLGNHEYIGKEIEETKEAMKKSNITLLQDETIKIKEDFFLTGRDDATNQSRKSLAQLRENIAKSDAWIVIDHQPNKEMADEGVSLMMSGHTHKGQLWPGNLMTRNIYPLDYGHTKKNNTDYVVTSGYGFWGPPMRIGTQSELWSIDVNFNR</sequence>
<organism evidence="3 5">
    <name type="scientific">Kurthia zopfii</name>
    <dbReference type="NCBI Taxonomy" id="1650"/>
    <lineage>
        <taxon>Bacteria</taxon>
        <taxon>Bacillati</taxon>
        <taxon>Bacillota</taxon>
        <taxon>Bacilli</taxon>
        <taxon>Bacillales</taxon>
        <taxon>Caryophanaceae</taxon>
        <taxon>Kurthia</taxon>
    </lineage>
</organism>
<accession>A0A8B4QB37</accession>
<dbReference type="OrthoDB" id="9780884at2"/>
<dbReference type="Proteomes" id="UP000254330">
    <property type="component" value="Unassembled WGS sequence"/>
</dbReference>
<evidence type="ECO:0000313" key="5">
    <source>
        <dbReference type="Proteomes" id="UP000254330"/>
    </source>
</evidence>
<dbReference type="AlphaFoldDB" id="A0A8B4QB37"/>
<feature type="transmembrane region" description="Helical" evidence="1">
    <location>
        <begin position="71"/>
        <end position="92"/>
    </location>
</feature>
<evidence type="ECO:0000313" key="3">
    <source>
        <dbReference type="EMBL" id="STX09931.1"/>
    </source>
</evidence>
<dbReference type="PANTHER" id="PTHR31302:SF0">
    <property type="entry name" value="TRANSMEMBRANE PROTEIN WITH METALLOPHOSPHOESTERASE DOMAIN"/>
    <property type="match status" value="1"/>
</dbReference>
<name>A0A8B4QB37_9BACL</name>
<dbReference type="Pfam" id="PF00149">
    <property type="entry name" value="Metallophos"/>
    <property type="match status" value="1"/>
</dbReference>
<evidence type="ECO:0000256" key="1">
    <source>
        <dbReference type="SAM" id="Phobius"/>
    </source>
</evidence>
<protein>
    <submittedName>
        <fullName evidence="3">Uncharacterized metallophosphoesterase Cj0846</fullName>
        <ecNumber evidence="3">3.1.-.-</ecNumber>
    </submittedName>
</protein>
<proteinExistence type="predicted"/>
<gene>
    <name evidence="4" type="ORF">DFR61_12912</name>
    <name evidence="3" type="ORF">NCTC10597_01638</name>
</gene>
<keyword evidence="3" id="KW-0378">Hydrolase</keyword>
<dbReference type="InterPro" id="IPR004843">
    <property type="entry name" value="Calcineurin-like_PHP"/>
</dbReference>
<evidence type="ECO:0000313" key="6">
    <source>
        <dbReference type="Proteomes" id="UP000294641"/>
    </source>
</evidence>
<dbReference type="SUPFAM" id="SSF56300">
    <property type="entry name" value="Metallo-dependent phosphatases"/>
    <property type="match status" value="1"/>
</dbReference>
<dbReference type="Proteomes" id="UP000294641">
    <property type="component" value="Unassembled WGS sequence"/>
</dbReference>
<dbReference type="InterPro" id="IPR051158">
    <property type="entry name" value="Metallophosphoesterase_sf"/>
</dbReference>
<dbReference type="CDD" id="cd07385">
    <property type="entry name" value="MPP_YkuE_C"/>
    <property type="match status" value="1"/>
</dbReference>
<reference evidence="3 5" key="1">
    <citation type="submission" date="2018-06" db="EMBL/GenBank/DDBJ databases">
        <authorList>
            <consortium name="Pathogen Informatics"/>
            <person name="Doyle S."/>
        </authorList>
    </citation>
    <scope>NUCLEOTIDE SEQUENCE [LARGE SCALE GENOMIC DNA]</scope>
    <source>
        <strain evidence="3 5">NCTC10597</strain>
    </source>
</reference>